<dbReference type="SMART" id="SM00671">
    <property type="entry name" value="SEL1"/>
    <property type="match status" value="10"/>
</dbReference>
<name>A0A1H3X708_SELRU</name>
<dbReference type="Gene3D" id="1.25.40.10">
    <property type="entry name" value="Tetratricopeptide repeat domain"/>
    <property type="match status" value="4"/>
</dbReference>
<dbReference type="PANTHER" id="PTHR43628:SF1">
    <property type="entry name" value="CHITIN SYNTHASE REGULATORY FACTOR 2-RELATED"/>
    <property type="match status" value="1"/>
</dbReference>
<dbReference type="Proteomes" id="UP000183469">
    <property type="component" value="Unassembled WGS sequence"/>
</dbReference>
<dbReference type="OrthoDB" id="7056571at2"/>
<proteinExistence type="predicted"/>
<dbReference type="InterPro" id="IPR011990">
    <property type="entry name" value="TPR-like_helical_dom_sf"/>
</dbReference>
<dbReference type="RefSeq" id="WP_074671682.1">
    <property type="nucleotide sequence ID" value="NZ_FNQG01000005.1"/>
</dbReference>
<reference evidence="1 2" key="1">
    <citation type="submission" date="2016-10" db="EMBL/GenBank/DDBJ databases">
        <authorList>
            <person name="de Groot N.N."/>
        </authorList>
    </citation>
    <scope>NUCLEOTIDE SEQUENCE [LARGE SCALE GENOMIC DNA]</scope>
    <source>
        <strain evidence="1 2">DSM 2872</strain>
    </source>
</reference>
<dbReference type="InterPro" id="IPR006597">
    <property type="entry name" value="Sel1-like"/>
</dbReference>
<dbReference type="EMBL" id="FNQG01000005">
    <property type="protein sequence ID" value="SDZ94338.1"/>
    <property type="molecule type" value="Genomic_DNA"/>
</dbReference>
<evidence type="ECO:0000313" key="1">
    <source>
        <dbReference type="EMBL" id="SDZ94338.1"/>
    </source>
</evidence>
<protein>
    <submittedName>
        <fullName evidence="1">TPR repeat</fullName>
    </submittedName>
</protein>
<sequence>MAKKIKFTLEMKDGVQVRTLEDLQENFDMEKVVGYFTDGRLQTWLEERYYEEEAEAVSKLSKSTPDFHKKLCEALGVTVVDDELSAIDIDEVERRKQRLEHLRQYTGDKNILDKVDMIAFNQEELGDLLSDGVSEIILCHNRFRIPLKQKNKKYIGVGRVEAIIKSSEKVDFDALGISFVNVKFDAEYDKLEHQTSEEIYENAMKEENEEKVIALLEKACEMNNPGAMCELGKRYVTGKGVRKDAQSAFELFSRSADLGNTDAMVEIADLYFDGDDFTNDEEKSFEWYKKAAELMNFSGMVNLGACYIKGFGTEVNNEEALKWLNKALDLECGEKYKAMLWIGHLYSNETYEGYSLEKAFQWYKNGAELAESTSDIKMFGYWLGECYRLGSGVKKDLNKAQKWHYKAANAGVASAMNCMGLVYGELSESVDEYNTRMEYIEKENEWYQKAIEKGNIPAKANLAYNYQHGIGIGRSINKAIKLYSEAAEKGYISAMNNLGDIYLDNTEKFCDYQKAKSWFIKAADAGSDYAMNALGYMYKNGIGFSKNYGKAAENYRKAAEAGNVTAMLNLGQMYEDGEGVQQNYAEAASWYKAATNQGNAIAMRLIGRLYFNGLGVEKDEKLAMQWWQRSAEAGDETAKNWIEEVAKEENNDSIKTGAGILAGVAGVAGAMFLNSWMKNK</sequence>
<accession>A0A1H3X708</accession>
<gene>
    <name evidence="1" type="ORF">SAMN05660648_01292</name>
</gene>
<organism evidence="1 2">
    <name type="scientific">Selenomonas ruminantium</name>
    <dbReference type="NCBI Taxonomy" id="971"/>
    <lineage>
        <taxon>Bacteria</taxon>
        <taxon>Bacillati</taxon>
        <taxon>Bacillota</taxon>
        <taxon>Negativicutes</taxon>
        <taxon>Selenomonadales</taxon>
        <taxon>Selenomonadaceae</taxon>
        <taxon>Selenomonas</taxon>
    </lineage>
</organism>
<dbReference type="SUPFAM" id="SSF81901">
    <property type="entry name" value="HCP-like"/>
    <property type="match status" value="2"/>
</dbReference>
<dbReference type="Pfam" id="PF08238">
    <property type="entry name" value="Sel1"/>
    <property type="match status" value="11"/>
</dbReference>
<evidence type="ECO:0000313" key="2">
    <source>
        <dbReference type="Proteomes" id="UP000183469"/>
    </source>
</evidence>
<dbReference type="InterPro" id="IPR052945">
    <property type="entry name" value="Mitotic_Regulator"/>
</dbReference>
<dbReference type="PANTHER" id="PTHR43628">
    <property type="entry name" value="ACTIVATOR OF C KINASE PROTEIN 1-RELATED"/>
    <property type="match status" value="1"/>
</dbReference>
<dbReference type="AlphaFoldDB" id="A0A1H3X708"/>